<dbReference type="InterPro" id="IPR013087">
    <property type="entry name" value="Znf_C2H2_type"/>
</dbReference>
<dbReference type="PROSITE" id="PS50157">
    <property type="entry name" value="ZINC_FINGER_C2H2_2"/>
    <property type="match status" value="7"/>
</dbReference>
<dbReference type="PANTHER" id="PTHR24394:SF29">
    <property type="entry name" value="MYONEURIN"/>
    <property type="match status" value="1"/>
</dbReference>
<dbReference type="AlphaFoldDB" id="A0A6F9DWY7"/>
<evidence type="ECO:0000313" key="11">
    <source>
        <dbReference type="EMBL" id="CAB3267932.1"/>
    </source>
</evidence>
<dbReference type="GO" id="GO:0008270">
    <property type="term" value="F:zinc ion binding"/>
    <property type="evidence" value="ECO:0007669"/>
    <property type="project" value="UniProtKB-KW"/>
</dbReference>
<dbReference type="SUPFAM" id="SSF54695">
    <property type="entry name" value="POZ domain"/>
    <property type="match status" value="1"/>
</dbReference>
<reference evidence="11" key="1">
    <citation type="submission" date="2020-04" db="EMBL/GenBank/DDBJ databases">
        <authorList>
            <person name="Neveu A P."/>
        </authorList>
    </citation>
    <scope>NUCLEOTIDE SEQUENCE</scope>
    <source>
        <tissue evidence="11">Whole embryo</tissue>
    </source>
</reference>
<feature type="domain" description="C2H2-type" evidence="10">
    <location>
        <begin position="558"/>
        <end position="585"/>
    </location>
</feature>
<dbReference type="Gene3D" id="3.30.160.60">
    <property type="entry name" value="Classic Zinc Finger"/>
    <property type="match status" value="5"/>
</dbReference>
<dbReference type="CDD" id="cd18186">
    <property type="entry name" value="BTB_POZ_ZBTB_KLHL-like"/>
    <property type="match status" value="1"/>
</dbReference>
<evidence type="ECO:0000256" key="7">
    <source>
        <dbReference type="PROSITE-ProRule" id="PRU00042"/>
    </source>
</evidence>
<feature type="region of interest" description="Disordered" evidence="8">
    <location>
        <begin position="578"/>
        <end position="598"/>
    </location>
</feature>
<dbReference type="InterPro" id="IPR036236">
    <property type="entry name" value="Znf_C2H2_sf"/>
</dbReference>
<protein>
    <submittedName>
        <fullName evidence="11">ZF(C2H2)-41 zinc finger protein</fullName>
    </submittedName>
</protein>
<dbReference type="Gene3D" id="3.30.710.10">
    <property type="entry name" value="Potassium Channel Kv1.1, Chain A"/>
    <property type="match status" value="1"/>
</dbReference>
<accession>A0A6F9DWY7</accession>
<sequence>MRQKLDEIFGQRKIDLIHSAFVVHTLYQQQKLGKYCDLKVLVGDKQYFVHRCILAAASAQLDSQINGLDTIQLVGVTYYGFECLLEILYSGKLNDISSLSDAKFQQIVSAADALNAETVMEYCTRERGDLMAILLRRSSTVNVGSMASQPSQLEAAPGSQHQEAVSHPQDGSGVPVKAEVTELSANQQNFIDQHQQQHIVNEARAPAKDFEQDLSETPVAAEVEVDNTHSMQTEVDNPVGEPPKPEGHLTPNNMYQPVPVVYTESDAVNNREYHDEEEYESETSISCRVCGAVFLNSSDLKDHMHSHIGEKLFRCEICGLHFKFQSNLWKHKDSHKTEMTCYICGEEFKILKALQTHMKDEHPEQLSSDYHADGNNLKPQRFIKKRTGVTPSMERNKSAAESLISPVVVNDIMRGANGKYQCPLCERGFDRRWNLKCHVLIHTAAQKKGPGGSVGDYRYIEGGFSCPECGKPFRNLHNLRRHASTMHGMNAAQLAEASDPARVEYQARKPKVAPPRKVEPNQDNDFKFWCSICGRGFKRNRNLVGHMESHQGEGSGKYDCHVCGRRFAQKESLNGHLWVHGGKNEDGQPAEEVTWTEQ</sequence>
<organism evidence="11">
    <name type="scientific">Phallusia mammillata</name>
    <dbReference type="NCBI Taxonomy" id="59560"/>
    <lineage>
        <taxon>Eukaryota</taxon>
        <taxon>Metazoa</taxon>
        <taxon>Chordata</taxon>
        <taxon>Tunicata</taxon>
        <taxon>Ascidiacea</taxon>
        <taxon>Phlebobranchia</taxon>
        <taxon>Ascidiidae</taxon>
        <taxon>Phallusia</taxon>
    </lineage>
</organism>
<evidence type="ECO:0000256" key="1">
    <source>
        <dbReference type="ARBA" id="ARBA00004123"/>
    </source>
</evidence>
<dbReference type="Pfam" id="PF13894">
    <property type="entry name" value="zf-C2H2_4"/>
    <property type="match status" value="1"/>
</dbReference>
<dbReference type="PANTHER" id="PTHR24394">
    <property type="entry name" value="ZINC FINGER PROTEIN"/>
    <property type="match status" value="1"/>
</dbReference>
<feature type="domain" description="C2H2-type" evidence="10">
    <location>
        <begin position="313"/>
        <end position="340"/>
    </location>
</feature>
<keyword evidence="6" id="KW-0539">Nucleus</keyword>
<feature type="domain" description="BTB" evidence="9">
    <location>
        <begin position="36"/>
        <end position="97"/>
    </location>
</feature>
<keyword evidence="4 7" id="KW-0863">Zinc-finger</keyword>
<keyword evidence="2" id="KW-0479">Metal-binding</keyword>
<feature type="region of interest" description="Disordered" evidence="8">
    <location>
        <begin position="227"/>
        <end position="254"/>
    </location>
</feature>
<evidence type="ECO:0000256" key="2">
    <source>
        <dbReference type="ARBA" id="ARBA00022723"/>
    </source>
</evidence>
<evidence type="ECO:0000259" key="9">
    <source>
        <dbReference type="PROSITE" id="PS50097"/>
    </source>
</evidence>
<gene>
    <name evidence="11" type="primary">Zfp60</name>
</gene>
<dbReference type="GO" id="GO:0000981">
    <property type="term" value="F:DNA-binding transcription factor activity, RNA polymerase II-specific"/>
    <property type="evidence" value="ECO:0007669"/>
    <property type="project" value="TreeGrafter"/>
</dbReference>
<keyword evidence="3" id="KW-0677">Repeat</keyword>
<keyword evidence="5" id="KW-0862">Zinc</keyword>
<dbReference type="FunFam" id="3.30.160.60:FF:000100">
    <property type="entry name" value="Zinc finger 45-like"/>
    <property type="match status" value="1"/>
</dbReference>
<dbReference type="EMBL" id="LR792070">
    <property type="protein sequence ID" value="CAB3267932.1"/>
    <property type="molecule type" value="mRNA"/>
</dbReference>
<evidence type="ECO:0000256" key="3">
    <source>
        <dbReference type="ARBA" id="ARBA00022737"/>
    </source>
</evidence>
<dbReference type="Pfam" id="PF13912">
    <property type="entry name" value="zf-C2H2_6"/>
    <property type="match status" value="1"/>
</dbReference>
<feature type="domain" description="C2H2-type" evidence="10">
    <location>
        <begin position="285"/>
        <end position="312"/>
    </location>
</feature>
<dbReference type="Pfam" id="PF00651">
    <property type="entry name" value="BTB"/>
    <property type="match status" value="1"/>
</dbReference>
<dbReference type="SMART" id="SM00355">
    <property type="entry name" value="ZnF_C2H2"/>
    <property type="match status" value="7"/>
</dbReference>
<dbReference type="GO" id="GO:0005634">
    <property type="term" value="C:nucleus"/>
    <property type="evidence" value="ECO:0007669"/>
    <property type="project" value="UniProtKB-SubCell"/>
</dbReference>
<evidence type="ECO:0000259" key="10">
    <source>
        <dbReference type="PROSITE" id="PS50157"/>
    </source>
</evidence>
<dbReference type="Pfam" id="PF00096">
    <property type="entry name" value="zf-C2H2"/>
    <property type="match status" value="3"/>
</dbReference>
<comment type="subcellular location">
    <subcellularLocation>
        <location evidence="1">Nucleus</location>
    </subcellularLocation>
</comment>
<feature type="domain" description="C2H2-type" evidence="10">
    <location>
        <begin position="464"/>
        <end position="487"/>
    </location>
</feature>
<feature type="region of interest" description="Disordered" evidence="8">
    <location>
        <begin position="145"/>
        <end position="174"/>
    </location>
</feature>
<dbReference type="InterPro" id="IPR011333">
    <property type="entry name" value="SKP1/BTB/POZ_sf"/>
</dbReference>
<dbReference type="SMART" id="SM00225">
    <property type="entry name" value="BTB"/>
    <property type="match status" value="1"/>
</dbReference>
<dbReference type="InterPro" id="IPR000210">
    <property type="entry name" value="BTB/POZ_dom"/>
</dbReference>
<feature type="domain" description="C2H2-type" evidence="10">
    <location>
        <begin position="528"/>
        <end position="555"/>
    </location>
</feature>
<evidence type="ECO:0000256" key="6">
    <source>
        <dbReference type="ARBA" id="ARBA00023242"/>
    </source>
</evidence>
<proteinExistence type="evidence at transcript level"/>
<evidence type="ECO:0000256" key="8">
    <source>
        <dbReference type="SAM" id="MobiDB-lite"/>
    </source>
</evidence>
<dbReference type="SUPFAM" id="SSF57667">
    <property type="entry name" value="beta-beta-alpha zinc fingers"/>
    <property type="match status" value="3"/>
</dbReference>
<feature type="domain" description="C2H2-type" evidence="10">
    <location>
        <begin position="339"/>
        <end position="367"/>
    </location>
</feature>
<dbReference type="PROSITE" id="PS50097">
    <property type="entry name" value="BTB"/>
    <property type="match status" value="1"/>
</dbReference>
<evidence type="ECO:0000256" key="4">
    <source>
        <dbReference type="ARBA" id="ARBA00022771"/>
    </source>
</evidence>
<feature type="domain" description="C2H2-type" evidence="10">
    <location>
        <begin position="420"/>
        <end position="447"/>
    </location>
</feature>
<name>A0A6F9DWY7_9ASCI</name>
<dbReference type="PROSITE" id="PS00028">
    <property type="entry name" value="ZINC_FINGER_C2H2_1"/>
    <property type="match status" value="7"/>
</dbReference>
<evidence type="ECO:0000256" key="5">
    <source>
        <dbReference type="ARBA" id="ARBA00022833"/>
    </source>
</evidence>